<name>A0A0G4FG28_9ALVE</name>
<organism evidence="2">
    <name type="scientific">Chromera velia CCMP2878</name>
    <dbReference type="NCBI Taxonomy" id="1169474"/>
    <lineage>
        <taxon>Eukaryota</taxon>
        <taxon>Sar</taxon>
        <taxon>Alveolata</taxon>
        <taxon>Colpodellida</taxon>
        <taxon>Chromeraceae</taxon>
        <taxon>Chromera</taxon>
    </lineage>
</organism>
<feature type="compositionally biased region" description="Basic and acidic residues" evidence="1">
    <location>
        <begin position="1040"/>
        <end position="1051"/>
    </location>
</feature>
<evidence type="ECO:0000313" key="2">
    <source>
        <dbReference type="EMBL" id="CEM12206.1"/>
    </source>
</evidence>
<dbReference type="VEuPathDB" id="CryptoDB:Cvel_16802"/>
<dbReference type="EMBL" id="CDMZ01000344">
    <property type="protein sequence ID" value="CEM12206.1"/>
    <property type="molecule type" value="Genomic_DNA"/>
</dbReference>
<feature type="region of interest" description="Disordered" evidence="1">
    <location>
        <begin position="318"/>
        <end position="354"/>
    </location>
</feature>
<accession>A0A0G4FG28</accession>
<feature type="region of interest" description="Disordered" evidence="1">
    <location>
        <begin position="486"/>
        <end position="536"/>
    </location>
</feature>
<sequence length="1499" mass="167043">MSVPMIASRIVEDKKKGELMKKATIDEAAHLYRKKVGQCPVRAAVSEEMTLMEESTPFCDEFAKREQCAHRCTFLLRMKYLKGQEDAQLSVMNHIRTMESRMGFPPSLCDRWMPCASAETLCPNLYPSKCRVMVKKKRGSDEGEDGRGEGNQQKEFEAWTTKCKHFRACGRQCRDFEARWAGQVLEENAENAALAEASQQCNMPRAWMGQVEKNLFCEDWQIPACNAICPFMRKNPKWRASVTQSEPCLVKGTRGEGSTEERFLSTCGSFDFCALRCLNPDLFTQFEKLSLFKIYEEGEEAARRFRDKTWDRAYAELGIGEMPKPPPPPQQNADQNESTSGAEEEGEGEGEHEDVPRKFLQQAGMETSVHKEGGAASRDQIGRHQRGSLKGISSSLKNRKKTDEDNEEEKASLRENRRTRIKEGRKLGSSVRRSQVVALQRPHGRHPTASNQESPRERKGERGGQSPALPSLSFLSKLGSFFHEASPPPLINPSHKALHNPTSPSSPPFPLTKPSKGSSDSHESSGPSGLPPRPSDTGVLSMAFNAFRVLSAAFSLFPAQSSKQNVISEKDEKTEEDGEGDQKVIQALIQERMRQEANMRSFSGAGLTGASLGLFRRVFVKEGIDMNYLKRLGITPEDCQRADVEKDPPPVARMLREEEKRAAELAREGAVTGPGGEVRPAPGEGETRSSQRSLEEPEERSDNHVSGGPRVEDEESDKRGGGSVSTGPVSEHEGSPSASLGGRKDRAPLAGEDESEERNKLLFLQDSSDKKGTSNSDDDLPDEVRAVDWTEVLDLLKKARITARELKALHATPKELLEMDVKPEQMKSFYTSLYEARTKEGKEVPETEKFNFKKMRRKQEKKKKKALEKMVAKIANDLGGGEFLPEPKDLETFASLNVSPESFKETFKKTETLVKKEHEEAAKKREEEAKRKEEAEAKRKAEEERRNTEEAQKRALEEEKAVRLTREREERDRSDRDERSGPRLDESVDESAERDETGAPVVRKSLDESAERDETSAPVVRKSLDESAERDETGAPVVRKSLDESAERDETGAPVVRKSLDESAERDETGAPVVRKSLDESADRDEMGAPVVRKSLDEIVDRDDTGRPGSERSLDESAERGKKPVTGLDDRAADLNEGMASGERNLEDESRTPIRELQVEEEAGAHRTGNAVSFLDQSRLSGKRDKSGWQKVKMFFGWGDDDHESDNSSGEEEEGEQAQDRDGERDTHSAEAEQEGGEGREGHQQQGRGDGGRLGGSGTSSRKGGREPLRTGNGEEMKALFQRTLDIATGNLLKARAFQEKETKTARDRFEAMGIEDKWGLWRLLDAAGVTPESLQSDRLLPSNLRAHNVEPSGFYKRYLTTLCWSSGIFPVESPGAFGQEGRIRKMRASGCDESCMTEDQIRASLLLPEDLKAMEIDHRTLTKTKPDTKPVIVYAERLGLTPYSSAERLKDLSDLDAKGNVPEGRKQAKCAKQDGNVSVLMCEWTKEQFVSPLSSGCV</sequence>
<feature type="region of interest" description="Disordered" evidence="1">
    <location>
        <begin position="366"/>
        <end position="472"/>
    </location>
</feature>
<proteinExistence type="predicted"/>
<gene>
    <name evidence="2" type="ORF">Cvel_16802</name>
</gene>
<feature type="compositionally biased region" description="Acidic residues" evidence="1">
    <location>
        <begin position="342"/>
        <end position="352"/>
    </location>
</feature>
<protein>
    <submittedName>
        <fullName evidence="2">Uncharacterized protein</fullName>
    </submittedName>
</protein>
<feature type="compositionally biased region" description="Basic and acidic residues" evidence="1">
    <location>
        <begin position="1004"/>
        <end position="1015"/>
    </location>
</feature>
<feature type="compositionally biased region" description="Acidic residues" evidence="1">
    <location>
        <begin position="1199"/>
        <end position="1217"/>
    </location>
</feature>
<feature type="compositionally biased region" description="Basic and acidic residues" evidence="1">
    <location>
        <begin position="1058"/>
        <end position="1069"/>
    </location>
</feature>
<feature type="compositionally biased region" description="Basic and acidic residues" evidence="1">
    <location>
        <begin position="685"/>
        <end position="703"/>
    </location>
</feature>
<feature type="compositionally biased region" description="Basic and acidic residues" evidence="1">
    <location>
        <begin position="1218"/>
        <end position="1243"/>
    </location>
</feature>
<feature type="compositionally biased region" description="Basic and acidic residues" evidence="1">
    <location>
        <begin position="1022"/>
        <end position="1033"/>
    </location>
</feature>
<feature type="compositionally biased region" description="Basic and acidic residues" evidence="1">
    <location>
        <begin position="1264"/>
        <end position="1274"/>
    </location>
</feature>
<feature type="compositionally biased region" description="Basic and acidic residues" evidence="1">
    <location>
        <begin position="902"/>
        <end position="986"/>
    </location>
</feature>
<feature type="compositionally biased region" description="Gly residues" evidence="1">
    <location>
        <begin position="1248"/>
        <end position="1258"/>
    </location>
</feature>
<feature type="compositionally biased region" description="Basic and acidic residues" evidence="1">
    <location>
        <begin position="1094"/>
        <end position="1134"/>
    </location>
</feature>
<feature type="compositionally biased region" description="Basic and acidic residues" evidence="1">
    <location>
        <begin position="1144"/>
        <end position="1158"/>
    </location>
</feature>
<feature type="region of interest" description="Disordered" evidence="1">
    <location>
        <begin position="659"/>
        <end position="783"/>
    </location>
</feature>
<feature type="compositionally biased region" description="Basic and acidic residues" evidence="1">
    <location>
        <begin position="409"/>
        <end position="426"/>
    </location>
</feature>
<feature type="compositionally biased region" description="Polar residues" evidence="1">
    <location>
        <begin position="331"/>
        <end position="340"/>
    </location>
</feature>
<feature type="compositionally biased region" description="Basic and acidic residues" evidence="1">
    <location>
        <begin position="1076"/>
        <end position="1087"/>
    </location>
</feature>
<reference evidence="2" key="1">
    <citation type="submission" date="2014-11" db="EMBL/GenBank/DDBJ databases">
        <authorList>
            <person name="Otto D Thomas"/>
            <person name="Naeem Raeece"/>
        </authorList>
    </citation>
    <scope>NUCLEOTIDE SEQUENCE</scope>
</reference>
<feature type="region of interest" description="Disordered" evidence="1">
    <location>
        <begin position="897"/>
        <end position="1274"/>
    </location>
</feature>
<feature type="compositionally biased region" description="Low complexity" evidence="1">
    <location>
        <begin position="512"/>
        <end position="528"/>
    </location>
</feature>
<evidence type="ECO:0000256" key="1">
    <source>
        <dbReference type="SAM" id="MobiDB-lite"/>
    </source>
</evidence>